<keyword evidence="1" id="KW-0472">Membrane</keyword>
<organism evidence="2">
    <name type="scientific">Amblyomma cajennense</name>
    <name type="common">Cayenne tick</name>
    <name type="synonym">Acarus cajennensis</name>
    <dbReference type="NCBI Taxonomy" id="34607"/>
    <lineage>
        <taxon>Eukaryota</taxon>
        <taxon>Metazoa</taxon>
        <taxon>Ecdysozoa</taxon>
        <taxon>Arthropoda</taxon>
        <taxon>Chelicerata</taxon>
        <taxon>Arachnida</taxon>
        <taxon>Acari</taxon>
        <taxon>Parasitiformes</taxon>
        <taxon>Ixodida</taxon>
        <taxon>Ixodoidea</taxon>
        <taxon>Ixodidae</taxon>
        <taxon>Amblyomminae</taxon>
        <taxon>Amblyomma</taxon>
    </lineage>
</organism>
<reference evidence="2" key="1">
    <citation type="submission" date="2014-03" db="EMBL/GenBank/DDBJ databases">
        <title>The sialotranscriptome of Amblyomma triste, Amblyomma parvum and Amblyomma cajennense ticks, uncovered by 454-based RNA-seq.</title>
        <authorList>
            <person name="Garcia G.R."/>
            <person name="Gardinassi L.G."/>
            <person name="Ribeiro J.M."/>
            <person name="Anatriello E."/>
            <person name="Ferreira B.R."/>
            <person name="Moreira H.N."/>
            <person name="Mafra C."/>
            <person name="Olegario M.M."/>
            <person name="Szabo P.J."/>
            <person name="Miranda-Santos I.K."/>
            <person name="Maruyama S.R."/>
        </authorList>
    </citation>
    <scope>NUCLEOTIDE SEQUENCE</scope>
    <source>
        <strain evidence="2">Uberlandia</strain>
        <tissue evidence="2">Salivary glands</tissue>
    </source>
</reference>
<name>A0A023FBP5_AMBCJ</name>
<accession>A0A023FBP5</accession>
<evidence type="ECO:0000313" key="2">
    <source>
        <dbReference type="EMBL" id="JAC18926.1"/>
    </source>
</evidence>
<keyword evidence="1" id="KW-1133">Transmembrane helix</keyword>
<keyword evidence="1" id="KW-0812">Transmembrane</keyword>
<proteinExistence type="evidence at transcript level"/>
<protein>
    <submittedName>
        <fullName evidence="2">Uncharacterized protein</fullName>
    </submittedName>
</protein>
<dbReference type="EMBL" id="GBBK01005556">
    <property type="protein sequence ID" value="JAC18926.1"/>
    <property type="molecule type" value="mRNA"/>
</dbReference>
<evidence type="ECO:0000256" key="1">
    <source>
        <dbReference type="SAM" id="Phobius"/>
    </source>
</evidence>
<dbReference type="AlphaFoldDB" id="A0A023FBP5"/>
<sequence>MRRDKDRKHCIAVQWLLLFFFWYAGVTLSECTCLYARSLCWQCTEITSLLLRNFLYHASDIFCLRLVENGGSRGGVHLLHLCSLHILILFLLSMNAVYILVAGFML</sequence>
<feature type="transmembrane region" description="Helical" evidence="1">
    <location>
        <begin position="78"/>
        <end position="101"/>
    </location>
</feature>